<keyword evidence="3" id="KW-1185">Reference proteome</keyword>
<organism evidence="2 4">
    <name type="scientific">Pseudodesulfovibrio indicus</name>
    <dbReference type="NCBI Taxonomy" id="1716143"/>
    <lineage>
        <taxon>Bacteria</taxon>
        <taxon>Pseudomonadati</taxon>
        <taxon>Thermodesulfobacteriota</taxon>
        <taxon>Desulfovibrionia</taxon>
        <taxon>Desulfovibrionales</taxon>
        <taxon>Desulfovibrionaceae</taxon>
    </lineage>
</organism>
<accession>A0A126QNP1</accession>
<sequence>MSRSFLRPLSLLLLLGLFLGGCGGPYPIDALAPEQGFSAHVLAGETFDLRWFGRGCGATLRVYIEGDGRAWLTRTRPSSDPTPRRAEGFELAAADPSSAVAYLARPCQYAEEGGRRNCVIRFWTSARYAEPVVRDLSLAVDAAKGQAGAERVELVGYSGGGALVVLLAARRDDVTGIVTVAGNLDHAWWTDQHRVSPLADSLNPMDFVRRVQSIPQVHVAGADDEIIPPAMALRFVAGMSDASRARVMVVPGMGHDGDWREPVAEALAELEALR</sequence>
<dbReference type="OrthoDB" id="5451115at2"/>
<dbReference type="Gene3D" id="3.40.50.1820">
    <property type="entry name" value="alpha/beta hydrolase"/>
    <property type="match status" value="1"/>
</dbReference>
<dbReference type="PROSITE" id="PS51257">
    <property type="entry name" value="PROKAR_LIPOPROTEIN"/>
    <property type="match status" value="1"/>
</dbReference>
<keyword evidence="2" id="KW-0378">Hydrolase</keyword>
<evidence type="ECO:0000313" key="2">
    <source>
        <dbReference type="EMBL" id="TDT85554.1"/>
    </source>
</evidence>
<dbReference type="GO" id="GO:0016787">
    <property type="term" value="F:hydrolase activity"/>
    <property type="evidence" value="ECO:0007669"/>
    <property type="project" value="UniProtKB-KW"/>
</dbReference>
<dbReference type="Proteomes" id="UP000295506">
    <property type="component" value="Unassembled WGS sequence"/>
</dbReference>
<dbReference type="EMBL" id="CP014206">
    <property type="protein sequence ID" value="AMK11298.1"/>
    <property type="molecule type" value="Genomic_DNA"/>
</dbReference>
<gene>
    <name evidence="1" type="ORF">AWY79_09295</name>
    <name evidence="2" type="ORF">EDC59_11532</name>
</gene>
<dbReference type="Proteomes" id="UP000055611">
    <property type="component" value="Chromosome"/>
</dbReference>
<reference evidence="1 3" key="1">
    <citation type="journal article" date="2016" name="Front. Microbiol.">
        <title>Genome Sequence of the Piezophilic, Mesophilic Sulfate-Reducing Bacterium Desulfovibrio indicus J2T.</title>
        <authorList>
            <person name="Cao J."/>
            <person name="Maignien L."/>
            <person name="Shao Z."/>
            <person name="Alain K."/>
            <person name="Jebbar M."/>
        </authorList>
    </citation>
    <scope>NUCLEOTIDE SEQUENCE [LARGE SCALE GENOMIC DNA]</scope>
    <source>
        <strain evidence="1 3">J2</strain>
    </source>
</reference>
<dbReference type="EMBL" id="SOBK01000015">
    <property type="protein sequence ID" value="TDT85554.1"/>
    <property type="molecule type" value="Genomic_DNA"/>
</dbReference>
<dbReference type="AlphaFoldDB" id="A0A126QNP1"/>
<dbReference type="SUPFAM" id="SSF53474">
    <property type="entry name" value="alpha/beta-Hydrolases"/>
    <property type="match status" value="1"/>
</dbReference>
<reference evidence="2 4" key="2">
    <citation type="submission" date="2019-03" db="EMBL/GenBank/DDBJ databases">
        <title>Genomic Encyclopedia of Type Strains, Phase IV (KMG-IV): sequencing the most valuable type-strain genomes for metagenomic binning, comparative biology and taxonomic classification.</title>
        <authorList>
            <person name="Goeker M."/>
        </authorList>
    </citation>
    <scope>NUCLEOTIDE SEQUENCE [LARGE SCALE GENOMIC DNA]</scope>
    <source>
        <strain evidence="2 4">DSM 101483</strain>
    </source>
</reference>
<protein>
    <submittedName>
        <fullName evidence="2">Dienelactone hydrolase family protein</fullName>
    </submittedName>
</protein>
<dbReference type="InterPro" id="IPR029058">
    <property type="entry name" value="AB_hydrolase_fold"/>
</dbReference>
<dbReference type="RefSeq" id="WP_066802791.1">
    <property type="nucleotide sequence ID" value="NZ_CP014206.1"/>
</dbReference>
<name>A0A126QNP1_9BACT</name>
<proteinExistence type="predicted"/>
<dbReference type="KEGG" id="dej:AWY79_09295"/>
<evidence type="ECO:0000313" key="3">
    <source>
        <dbReference type="Proteomes" id="UP000055611"/>
    </source>
</evidence>
<evidence type="ECO:0000313" key="4">
    <source>
        <dbReference type="Proteomes" id="UP000295506"/>
    </source>
</evidence>
<evidence type="ECO:0000313" key="1">
    <source>
        <dbReference type="EMBL" id="AMK11298.1"/>
    </source>
</evidence>